<dbReference type="SUPFAM" id="SSF47616">
    <property type="entry name" value="GST C-terminal domain-like"/>
    <property type="match status" value="1"/>
</dbReference>
<reference evidence="2" key="1">
    <citation type="submission" date="2023-08" db="EMBL/GenBank/DDBJ databases">
        <title>Black Yeasts Isolated from many extreme environments.</title>
        <authorList>
            <person name="Coleine C."/>
            <person name="Stajich J.E."/>
            <person name="Selbmann L."/>
        </authorList>
    </citation>
    <scope>NUCLEOTIDE SEQUENCE</scope>
    <source>
        <strain evidence="2">CCFEE 5810</strain>
    </source>
</reference>
<comment type="caution">
    <text evidence="2">The sequence shown here is derived from an EMBL/GenBank/DDBJ whole genome shotgun (WGS) entry which is preliminary data.</text>
</comment>
<sequence>MAENEFLSESQGPFIDGAECGMADIHAIWMIKWALHTIGVAKEPGFDRKAFPKVHAWCDALFVHDDSVQEGQMISKDEASKQILGSEYACPKITVDSTDPLGLKGGEQVSIEMTDAKPGHHPQKGKLIGLNISRIVLQLDNGLRLHFPRVGYAVKRIE</sequence>
<protein>
    <recommendedName>
        <fullName evidence="1">DUF7962 domain-containing protein</fullName>
    </recommendedName>
</protein>
<dbReference type="Pfam" id="PF25907">
    <property type="entry name" value="DUF7962"/>
    <property type="match status" value="1"/>
</dbReference>
<dbReference type="Proteomes" id="UP001310594">
    <property type="component" value="Unassembled WGS sequence"/>
</dbReference>
<dbReference type="EMBL" id="JAVRQU010000009">
    <property type="protein sequence ID" value="KAK5698734.1"/>
    <property type="molecule type" value="Genomic_DNA"/>
</dbReference>
<evidence type="ECO:0000259" key="1">
    <source>
        <dbReference type="Pfam" id="PF25907"/>
    </source>
</evidence>
<organism evidence="2 3">
    <name type="scientific">Elasticomyces elasticus</name>
    <dbReference type="NCBI Taxonomy" id="574655"/>
    <lineage>
        <taxon>Eukaryota</taxon>
        <taxon>Fungi</taxon>
        <taxon>Dikarya</taxon>
        <taxon>Ascomycota</taxon>
        <taxon>Pezizomycotina</taxon>
        <taxon>Dothideomycetes</taxon>
        <taxon>Dothideomycetidae</taxon>
        <taxon>Mycosphaerellales</taxon>
        <taxon>Teratosphaeriaceae</taxon>
        <taxon>Elasticomyces</taxon>
    </lineage>
</organism>
<accession>A0AAN7W2I5</accession>
<dbReference type="Gene3D" id="3.40.30.110">
    <property type="match status" value="1"/>
</dbReference>
<evidence type="ECO:0000313" key="2">
    <source>
        <dbReference type="EMBL" id="KAK5698734.1"/>
    </source>
</evidence>
<dbReference type="CDD" id="cd00299">
    <property type="entry name" value="GST_C_family"/>
    <property type="match status" value="1"/>
</dbReference>
<gene>
    <name evidence="2" type="ORF">LTR97_006382</name>
</gene>
<evidence type="ECO:0000313" key="3">
    <source>
        <dbReference type="Proteomes" id="UP001310594"/>
    </source>
</evidence>
<proteinExistence type="predicted"/>
<feature type="domain" description="DUF7962" evidence="1">
    <location>
        <begin position="2"/>
        <end position="59"/>
    </location>
</feature>
<dbReference type="AlphaFoldDB" id="A0AAN7W2I5"/>
<dbReference type="InterPro" id="IPR036282">
    <property type="entry name" value="Glutathione-S-Trfase_C_sf"/>
</dbReference>
<name>A0AAN7W2I5_9PEZI</name>
<dbReference type="InterPro" id="IPR058268">
    <property type="entry name" value="DUF7962"/>
</dbReference>